<dbReference type="AlphaFoldDB" id="A0A915K7Y3"/>
<sequence length="85" mass="8616">MMSAVAIGSWEVGGGASCGSLAMLRSNMGVSKSSASVSSGAVDSIGRSSSFLAVRACAEAVVGNGYAYMGARKKNRFLKVDDDES</sequence>
<dbReference type="WBParaSite" id="nRc.2.0.1.t34463-RA">
    <property type="protein sequence ID" value="nRc.2.0.1.t34463-RA"/>
    <property type="gene ID" value="nRc.2.0.1.g34463"/>
</dbReference>
<proteinExistence type="predicted"/>
<dbReference type="Proteomes" id="UP000887565">
    <property type="component" value="Unplaced"/>
</dbReference>
<name>A0A915K7Y3_ROMCU</name>
<organism evidence="1 2">
    <name type="scientific">Romanomermis culicivorax</name>
    <name type="common">Nematode worm</name>
    <dbReference type="NCBI Taxonomy" id="13658"/>
    <lineage>
        <taxon>Eukaryota</taxon>
        <taxon>Metazoa</taxon>
        <taxon>Ecdysozoa</taxon>
        <taxon>Nematoda</taxon>
        <taxon>Enoplea</taxon>
        <taxon>Dorylaimia</taxon>
        <taxon>Mermithida</taxon>
        <taxon>Mermithoidea</taxon>
        <taxon>Mermithidae</taxon>
        <taxon>Romanomermis</taxon>
    </lineage>
</organism>
<evidence type="ECO:0000313" key="1">
    <source>
        <dbReference type="Proteomes" id="UP000887565"/>
    </source>
</evidence>
<keyword evidence="1" id="KW-1185">Reference proteome</keyword>
<reference evidence="2" key="1">
    <citation type="submission" date="2022-11" db="UniProtKB">
        <authorList>
            <consortium name="WormBaseParasite"/>
        </authorList>
    </citation>
    <scope>IDENTIFICATION</scope>
</reference>
<evidence type="ECO:0000313" key="2">
    <source>
        <dbReference type="WBParaSite" id="nRc.2.0.1.t34463-RA"/>
    </source>
</evidence>
<accession>A0A915K7Y3</accession>
<protein>
    <submittedName>
        <fullName evidence="2">Uncharacterized protein</fullName>
    </submittedName>
</protein>